<dbReference type="EMBL" id="MU155434">
    <property type="protein sequence ID" value="KAF9473544.1"/>
    <property type="molecule type" value="Genomic_DNA"/>
</dbReference>
<name>A0A9P6CUV2_9AGAR</name>
<dbReference type="Proteomes" id="UP000807469">
    <property type="component" value="Unassembled WGS sequence"/>
</dbReference>
<reference evidence="1" key="1">
    <citation type="submission" date="2020-11" db="EMBL/GenBank/DDBJ databases">
        <authorList>
            <consortium name="DOE Joint Genome Institute"/>
            <person name="Ahrendt S."/>
            <person name="Riley R."/>
            <person name="Andreopoulos W."/>
            <person name="Labutti K."/>
            <person name="Pangilinan J."/>
            <person name="Ruiz-Duenas F.J."/>
            <person name="Barrasa J.M."/>
            <person name="Sanchez-Garcia M."/>
            <person name="Camarero S."/>
            <person name="Miyauchi S."/>
            <person name="Serrano A."/>
            <person name="Linde D."/>
            <person name="Babiker R."/>
            <person name="Drula E."/>
            <person name="Ayuso-Fernandez I."/>
            <person name="Pacheco R."/>
            <person name="Padilla G."/>
            <person name="Ferreira P."/>
            <person name="Barriuso J."/>
            <person name="Kellner H."/>
            <person name="Castanera R."/>
            <person name="Alfaro M."/>
            <person name="Ramirez L."/>
            <person name="Pisabarro A.G."/>
            <person name="Kuo A."/>
            <person name="Tritt A."/>
            <person name="Lipzen A."/>
            <person name="He G."/>
            <person name="Yan M."/>
            <person name="Ng V."/>
            <person name="Cullen D."/>
            <person name="Martin F."/>
            <person name="Rosso M.-N."/>
            <person name="Henrissat B."/>
            <person name="Hibbett D."/>
            <person name="Martinez A.T."/>
            <person name="Grigoriev I.V."/>
        </authorList>
    </citation>
    <scope>NUCLEOTIDE SEQUENCE</scope>
    <source>
        <strain evidence="1">CIRM-BRFM 674</strain>
    </source>
</reference>
<comment type="caution">
    <text evidence="1">The sequence shown here is derived from an EMBL/GenBank/DDBJ whole genome shotgun (WGS) entry which is preliminary data.</text>
</comment>
<gene>
    <name evidence="1" type="ORF">BDN70DRAFT_899685</name>
</gene>
<accession>A0A9P6CUV2</accession>
<protein>
    <submittedName>
        <fullName evidence="1">Uncharacterized protein</fullName>
    </submittedName>
</protein>
<evidence type="ECO:0000313" key="1">
    <source>
        <dbReference type="EMBL" id="KAF9473544.1"/>
    </source>
</evidence>
<dbReference type="Gene3D" id="1.25.40.20">
    <property type="entry name" value="Ankyrin repeat-containing domain"/>
    <property type="match status" value="1"/>
</dbReference>
<organism evidence="1 2">
    <name type="scientific">Pholiota conissans</name>
    <dbReference type="NCBI Taxonomy" id="109636"/>
    <lineage>
        <taxon>Eukaryota</taxon>
        <taxon>Fungi</taxon>
        <taxon>Dikarya</taxon>
        <taxon>Basidiomycota</taxon>
        <taxon>Agaricomycotina</taxon>
        <taxon>Agaricomycetes</taxon>
        <taxon>Agaricomycetidae</taxon>
        <taxon>Agaricales</taxon>
        <taxon>Agaricineae</taxon>
        <taxon>Strophariaceae</taxon>
        <taxon>Pholiota</taxon>
    </lineage>
</organism>
<dbReference type="InterPro" id="IPR036770">
    <property type="entry name" value="Ankyrin_rpt-contain_sf"/>
</dbReference>
<evidence type="ECO:0000313" key="2">
    <source>
        <dbReference type="Proteomes" id="UP000807469"/>
    </source>
</evidence>
<proteinExistence type="predicted"/>
<dbReference type="SUPFAM" id="SSF48403">
    <property type="entry name" value="Ankyrin repeat"/>
    <property type="match status" value="1"/>
</dbReference>
<sequence length="217" mass="24372">MMHTHLTPISTLELRCTKVTGEKGLDTLPVRSWTKIGRMVDRTYYFTSSHVLKSVWMTLLAPAVRDIVSSAIGDAECFSFLAERMKETKEPMTSSSMFTYMRQQIALDYLLSPGAIFINTKTGKPSTPAENARDVARAMWTIQILVEQHADVNKTFNSASLLRVAGRMKRRELIGLLLEHGARITLSTSDESCQRLPRNGPQPYPPTFICVCDSDKI</sequence>
<dbReference type="AlphaFoldDB" id="A0A9P6CUV2"/>
<keyword evidence="2" id="KW-1185">Reference proteome</keyword>